<feature type="signal peptide" evidence="7">
    <location>
        <begin position="1"/>
        <end position="32"/>
    </location>
</feature>
<dbReference type="GO" id="GO:0071555">
    <property type="term" value="P:cell wall organization"/>
    <property type="evidence" value="ECO:0007669"/>
    <property type="project" value="UniProtKB-UniRule"/>
</dbReference>
<dbReference type="InterPro" id="IPR005490">
    <property type="entry name" value="LD_TPept_cat_dom"/>
</dbReference>
<dbReference type="GO" id="GO:0005576">
    <property type="term" value="C:extracellular region"/>
    <property type="evidence" value="ECO:0007669"/>
    <property type="project" value="TreeGrafter"/>
</dbReference>
<keyword evidence="5 6" id="KW-0961">Cell wall biogenesis/degradation</keyword>
<organism evidence="9 10">
    <name type="scientific">Nocardia bovistercoris</name>
    <dbReference type="NCBI Taxonomy" id="2785916"/>
    <lineage>
        <taxon>Bacteria</taxon>
        <taxon>Bacillati</taxon>
        <taxon>Actinomycetota</taxon>
        <taxon>Actinomycetes</taxon>
        <taxon>Mycobacteriales</taxon>
        <taxon>Nocardiaceae</taxon>
        <taxon>Nocardia</taxon>
    </lineage>
</organism>
<dbReference type="GO" id="GO:0018104">
    <property type="term" value="P:peptidoglycan-protein cross-linking"/>
    <property type="evidence" value="ECO:0007669"/>
    <property type="project" value="TreeGrafter"/>
</dbReference>
<dbReference type="SUPFAM" id="SSF141523">
    <property type="entry name" value="L,D-transpeptidase catalytic domain-like"/>
    <property type="match status" value="1"/>
</dbReference>
<name>A0A931N1Z2_9NOCA</name>
<feature type="chain" id="PRO_5037229552" evidence="7">
    <location>
        <begin position="33"/>
        <end position="172"/>
    </location>
</feature>
<evidence type="ECO:0000256" key="1">
    <source>
        <dbReference type="ARBA" id="ARBA00004752"/>
    </source>
</evidence>
<reference evidence="9" key="1">
    <citation type="submission" date="2020-11" db="EMBL/GenBank/DDBJ databases">
        <title>Nocardia NEAU-351.nov., a novel actinomycete isolated from the cow dung.</title>
        <authorList>
            <person name="Zhang X."/>
        </authorList>
    </citation>
    <scope>NUCLEOTIDE SEQUENCE</scope>
    <source>
        <strain evidence="9">NEAU-351</strain>
    </source>
</reference>
<dbReference type="Proteomes" id="UP000655751">
    <property type="component" value="Unassembled WGS sequence"/>
</dbReference>
<keyword evidence="10" id="KW-1185">Reference proteome</keyword>
<dbReference type="InterPro" id="IPR038063">
    <property type="entry name" value="Transpep_catalytic_dom"/>
</dbReference>
<dbReference type="PANTHER" id="PTHR30582:SF33">
    <property type="entry name" value="EXPORTED PROTEIN"/>
    <property type="match status" value="1"/>
</dbReference>
<proteinExistence type="predicted"/>
<feature type="domain" description="L,D-TPase catalytic" evidence="8">
    <location>
        <begin position="65"/>
        <end position="171"/>
    </location>
</feature>
<dbReference type="Gene3D" id="2.40.440.10">
    <property type="entry name" value="L,D-transpeptidase catalytic domain-like"/>
    <property type="match status" value="1"/>
</dbReference>
<dbReference type="RefSeq" id="WP_196147831.1">
    <property type="nucleotide sequence ID" value="NZ_JADMLG010000002.1"/>
</dbReference>
<evidence type="ECO:0000256" key="3">
    <source>
        <dbReference type="ARBA" id="ARBA00022960"/>
    </source>
</evidence>
<dbReference type="GO" id="GO:0071972">
    <property type="term" value="F:peptidoglycan L,D-transpeptidase activity"/>
    <property type="evidence" value="ECO:0007669"/>
    <property type="project" value="TreeGrafter"/>
</dbReference>
<dbReference type="CDD" id="cd16913">
    <property type="entry name" value="YkuD_like"/>
    <property type="match status" value="1"/>
</dbReference>
<evidence type="ECO:0000256" key="2">
    <source>
        <dbReference type="ARBA" id="ARBA00022679"/>
    </source>
</evidence>
<evidence type="ECO:0000256" key="7">
    <source>
        <dbReference type="SAM" id="SignalP"/>
    </source>
</evidence>
<keyword evidence="2" id="KW-0808">Transferase</keyword>
<accession>A0A931N1Z2</accession>
<sequence>MSVNNSRVRLATYALLAGIAAVIFGATTTAQATPLWPGGPDIPGLPAIVPPLPPAPVYAPCSADTRLCMRLSTNEAWLMEDGRVTYGPTPISHGRPGYETPPGRFRVAFKKEDHWSTMHNAPMKWAVFFNGDIATHIGPIEEQSHGCIRMTPEGAEATYNHLSPGDIVEVVE</sequence>
<gene>
    <name evidence="9" type="ORF">IT779_04055</name>
</gene>
<comment type="pathway">
    <text evidence="1 6">Cell wall biogenesis; peptidoglycan biosynthesis.</text>
</comment>
<dbReference type="AlphaFoldDB" id="A0A931N1Z2"/>
<dbReference type="PROSITE" id="PS52029">
    <property type="entry name" value="LD_TPASE"/>
    <property type="match status" value="1"/>
</dbReference>
<evidence type="ECO:0000259" key="8">
    <source>
        <dbReference type="PROSITE" id="PS52029"/>
    </source>
</evidence>
<dbReference type="PANTHER" id="PTHR30582">
    <property type="entry name" value="L,D-TRANSPEPTIDASE"/>
    <property type="match status" value="1"/>
</dbReference>
<evidence type="ECO:0000256" key="5">
    <source>
        <dbReference type="ARBA" id="ARBA00023316"/>
    </source>
</evidence>
<keyword evidence="3 6" id="KW-0133">Cell shape</keyword>
<keyword evidence="7" id="KW-0732">Signal</keyword>
<protein>
    <submittedName>
        <fullName evidence="9">L,D-transpeptidase</fullName>
    </submittedName>
</protein>
<dbReference type="GO" id="GO:0008360">
    <property type="term" value="P:regulation of cell shape"/>
    <property type="evidence" value="ECO:0007669"/>
    <property type="project" value="UniProtKB-UniRule"/>
</dbReference>
<comment type="caution">
    <text evidence="9">The sequence shown here is derived from an EMBL/GenBank/DDBJ whole genome shotgun (WGS) entry which is preliminary data.</text>
</comment>
<dbReference type="GO" id="GO:0016740">
    <property type="term" value="F:transferase activity"/>
    <property type="evidence" value="ECO:0007669"/>
    <property type="project" value="UniProtKB-KW"/>
</dbReference>
<dbReference type="Pfam" id="PF03734">
    <property type="entry name" value="YkuD"/>
    <property type="match status" value="1"/>
</dbReference>
<evidence type="ECO:0000313" key="9">
    <source>
        <dbReference type="EMBL" id="MBH0775461.1"/>
    </source>
</evidence>
<dbReference type="InterPro" id="IPR050979">
    <property type="entry name" value="LD-transpeptidase"/>
</dbReference>
<keyword evidence="4 6" id="KW-0573">Peptidoglycan synthesis</keyword>
<evidence type="ECO:0000256" key="4">
    <source>
        <dbReference type="ARBA" id="ARBA00022984"/>
    </source>
</evidence>
<evidence type="ECO:0000313" key="10">
    <source>
        <dbReference type="Proteomes" id="UP000655751"/>
    </source>
</evidence>
<feature type="active site" description="Nucleophile" evidence="6">
    <location>
        <position position="147"/>
    </location>
</feature>
<feature type="active site" description="Proton donor/acceptor" evidence="6">
    <location>
        <position position="136"/>
    </location>
</feature>
<evidence type="ECO:0000256" key="6">
    <source>
        <dbReference type="PROSITE-ProRule" id="PRU01373"/>
    </source>
</evidence>
<dbReference type="EMBL" id="JADMLG010000002">
    <property type="protein sequence ID" value="MBH0775461.1"/>
    <property type="molecule type" value="Genomic_DNA"/>
</dbReference>